<reference evidence="2 3" key="1">
    <citation type="journal article" date="2017" name="ISME J.">
        <title>Potential for microbial H2 and metal transformations associated with novel bacteria and archaea in deep terrestrial subsurface sediments.</title>
        <authorList>
            <person name="Hernsdorf A.W."/>
            <person name="Amano Y."/>
            <person name="Miyakawa K."/>
            <person name="Ise K."/>
            <person name="Suzuki Y."/>
            <person name="Anantharaman K."/>
            <person name="Probst A."/>
            <person name="Burstein D."/>
            <person name="Thomas B.C."/>
            <person name="Banfield J.F."/>
        </authorList>
    </citation>
    <scope>NUCLEOTIDE SEQUENCE [LARGE SCALE GENOMIC DNA]</scope>
    <source>
        <strain evidence="2">HGW-Actinobacteria-3</strain>
    </source>
</reference>
<gene>
    <name evidence="2" type="ORF">CVT63_00360</name>
</gene>
<name>A0A2N3G891_9ACTN</name>
<sequence length="284" mass="30027">MNPVEYLKLCCVAPHPPILVPEVGGGEVRHVQKSAAALETLASEIEEVAPDVLVIMSPHTPICRNAFTVKTAPALGGSFSMFGAPQVRVDAVSDIELAMAVLKRAREMGVPCEATGERGAGDLDHGILVPLYFLAKRSYPLVCLSLSLLDFEAHYMMGIAIRKAVESVGRKAVFIASGDMSHRLIPTAPAGYSPRGAEFDALIVDIVSSGDFTGLFELDSRLVDEAGECGLRSLVTMAGTVDGCARSSEVLSYEGPFGVGYMVARMRPGEPDATLSLVGKDGTT</sequence>
<dbReference type="Pfam" id="PF02900">
    <property type="entry name" value="LigB"/>
    <property type="match status" value="1"/>
</dbReference>
<dbReference type="AlphaFoldDB" id="A0A2N3G891"/>
<dbReference type="EMBL" id="PHEX01000002">
    <property type="protein sequence ID" value="PKQ28929.1"/>
    <property type="molecule type" value="Genomic_DNA"/>
</dbReference>
<evidence type="ECO:0000313" key="3">
    <source>
        <dbReference type="Proteomes" id="UP000233654"/>
    </source>
</evidence>
<feature type="domain" description="Extradiol ring-cleavage dioxygenase class III enzyme subunit B" evidence="1">
    <location>
        <begin position="10"/>
        <end position="263"/>
    </location>
</feature>
<comment type="caution">
    <text evidence="2">The sequence shown here is derived from an EMBL/GenBank/DDBJ whole genome shotgun (WGS) entry which is preliminary data.</text>
</comment>
<dbReference type="CDD" id="cd07951">
    <property type="entry name" value="ED_3B_N_AMMECR1"/>
    <property type="match status" value="1"/>
</dbReference>
<organism evidence="2 3">
    <name type="scientific">Candidatus Anoxymicrobium japonicum</name>
    <dbReference type="NCBI Taxonomy" id="2013648"/>
    <lineage>
        <taxon>Bacteria</taxon>
        <taxon>Bacillati</taxon>
        <taxon>Actinomycetota</taxon>
        <taxon>Candidatus Geothermincolia</taxon>
        <taxon>Candidatus Geothermincolales</taxon>
        <taxon>Candidatus Anoxymicrobiaceae</taxon>
        <taxon>Candidatus Anoxymicrobium</taxon>
    </lineage>
</organism>
<dbReference type="InterPro" id="IPR004183">
    <property type="entry name" value="Xdiol_dOase_suB"/>
</dbReference>
<evidence type="ECO:0000259" key="1">
    <source>
        <dbReference type="Pfam" id="PF02900"/>
    </source>
</evidence>
<protein>
    <recommendedName>
        <fullName evidence="1">Extradiol ring-cleavage dioxygenase class III enzyme subunit B domain-containing protein</fullName>
    </recommendedName>
</protein>
<evidence type="ECO:0000313" key="2">
    <source>
        <dbReference type="EMBL" id="PKQ28929.1"/>
    </source>
</evidence>
<dbReference type="Proteomes" id="UP000233654">
    <property type="component" value="Unassembled WGS sequence"/>
</dbReference>
<dbReference type="Gene3D" id="3.40.830.10">
    <property type="entry name" value="LigB-like"/>
    <property type="match status" value="1"/>
</dbReference>
<proteinExistence type="predicted"/>
<dbReference type="GO" id="GO:0016702">
    <property type="term" value="F:oxidoreductase activity, acting on single donors with incorporation of molecular oxygen, incorporation of two atoms of oxygen"/>
    <property type="evidence" value="ECO:0007669"/>
    <property type="project" value="UniProtKB-ARBA"/>
</dbReference>
<dbReference type="GO" id="GO:0008198">
    <property type="term" value="F:ferrous iron binding"/>
    <property type="evidence" value="ECO:0007669"/>
    <property type="project" value="InterPro"/>
</dbReference>
<dbReference type="SUPFAM" id="SSF53213">
    <property type="entry name" value="LigB-like"/>
    <property type="match status" value="1"/>
</dbReference>
<accession>A0A2N3G891</accession>